<accession>A0A540KV11</accession>
<evidence type="ECO:0000313" key="2">
    <source>
        <dbReference type="EMBL" id="TQD78061.1"/>
    </source>
</evidence>
<dbReference type="Proteomes" id="UP000315295">
    <property type="component" value="Unassembled WGS sequence"/>
</dbReference>
<proteinExistence type="predicted"/>
<feature type="region of interest" description="Disordered" evidence="1">
    <location>
        <begin position="1"/>
        <end position="37"/>
    </location>
</feature>
<protein>
    <submittedName>
        <fullName evidence="2">Uncharacterized protein</fullName>
    </submittedName>
</protein>
<dbReference type="AlphaFoldDB" id="A0A540KV11"/>
<evidence type="ECO:0000256" key="1">
    <source>
        <dbReference type="SAM" id="MobiDB-lite"/>
    </source>
</evidence>
<gene>
    <name evidence="2" type="ORF">C1H46_036374</name>
</gene>
<evidence type="ECO:0000313" key="3">
    <source>
        <dbReference type="Proteomes" id="UP000315295"/>
    </source>
</evidence>
<name>A0A540KV11_MALBA</name>
<comment type="caution">
    <text evidence="2">The sequence shown here is derived from an EMBL/GenBank/DDBJ whole genome shotgun (WGS) entry which is preliminary data.</text>
</comment>
<organism evidence="2 3">
    <name type="scientific">Malus baccata</name>
    <name type="common">Siberian crab apple</name>
    <name type="synonym">Pyrus baccata</name>
    <dbReference type="NCBI Taxonomy" id="106549"/>
    <lineage>
        <taxon>Eukaryota</taxon>
        <taxon>Viridiplantae</taxon>
        <taxon>Streptophyta</taxon>
        <taxon>Embryophyta</taxon>
        <taxon>Tracheophyta</taxon>
        <taxon>Spermatophyta</taxon>
        <taxon>Magnoliopsida</taxon>
        <taxon>eudicotyledons</taxon>
        <taxon>Gunneridae</taxon>
        <taxon>Pentapetalae</taxon>
        <taxon>rosids</taxon>
        <taxon>fabids</taxon>
        <taxon>Rosales</taxon>
        <taxon>Rosaceae</taxon>
        <taxon>Amygdaloideae</taxon>
        <taxon>Maleae</taxon>
        <taxon>Malus</taxon>
    </lineage>
</organism>
<reference evidence="2 3" key="1">
    <citation type="journal article" date="2019" name="G3 (Bethesda)">
        <title>Sequencing of a Wild Apple (Malus baccata) Genome Unravels the Differences Between Cultivated and Wild Apple Species Regarding Disease Resistance and Cold Tolerance.</title>
        <authorList>
            <person name="Chen X."/>
        </authorList>
    </citation>
    <scope>NUCLEOTIDE SEQUENCE [LARGE SCALE GENOMIC DNA]</scope>
    <source>
        <strain evidence="3">cv. Shandingzi</strain>
        <tissue evidence="2">Leaves</tissue>
    </source>
</reference>
<keyword evidence="3" id="KW-1185">Reference proteome</keyword>
<sequence length="70" mass="7581">MTLPSSLIFTSECARDSRTKSGARSGMPVSGSSMLGGRSPIRNWTMHALFGTSSKSFGKFLDSQRELLHS</sequence>
<dbReference type="EMBL" id="VIEB01000929">
    <property type="protein sequence ID" value="TQD78061.1"/>
    <property type="molecule type" value="Genomic_DNA"/>
</dbReference>